<dbReference type="PROSITE" id="PS51832">
    <property type="entry name" value="HD_GYP"/>
    <property type="match status" value="1"/>
</dbReference>
<evidence type="ECO:0000313" key="3">
    <source>
        <dbReference type="Proteomes" id="UP000585272"/>
    </source>
</evidence>
<name>A0A840IMX0_9ACTN</name>
<comment type="caution">
    <text evidence="2">The sequence shown here is derived from an EMBL/GenBank/DDBJ whole genome shotgun (WGS) entry which is preliminary data.</text>
</comment>
<dbReference type="Gene3D" id="1.10.3210.10">
    <property type="entry name" value="Hypothetical protein af1432"/>
    <property type="match status" value="1"/>
</dbReference>
<dbReference type="AlphaFoldDB" id="A0A840IMX0"/>
<organism evidence="2 3">
    <name type="scientific">Conexibacter arvalis</name>
    <dbReference type="NCBI Taxonomy" id="912552"/>
    <lineage>
        <taxon>Bacteria</taxon>
        <taxon>Bacillati</taxon>
        <taxon>Actinomycetota</taxon>
        <taxon>Thermoleophilia</taxon>
        <taxon>Solirubrobacterales</taxon>
        <taxon>Conexibacteraceae</taxon>
        <taxon>Conexibacter</taxon>
    </lineage>
</organism>
<dbReference type="SUPFAM" id="SSF109604">
    <property type="entry name" value="HD-domain/PDEase-like"/>
    <property type="match status" value="1"/>
</dbReference>
<accession>A0A840IMX0</accession>
<dbReference type="Proteomes" id="UP000585272">
    <property type="component" value="Unassembled WGS sequence"/>
</dbReference>
<sequence length="369" mass="40607">MRLVSTRHLQAGTIVARPVRSGPVGTAPLVIEGALLTESMCRRLLELGVAAVWVDDEIGEGIEPLEALTPETRDAAERDVMATLADAREALASGQQLPQQAVDRMRDVAGAIAREIAALPEAAYALSEMRIADHYTHEHSVRVTTLGLLLAARHWRSHGWTDHRGRQRHDSVAQRMTQLGFGLLVHDIGKLAIPREVLDKPGRLDAEEWELIKRHPDLGAAMLSHTTTSMLAISVVRFHHERWDGAGYPRRLRGRRISELARIAAVADVYDAVRSERPYKPARPPHVGYEVVREGSGSAFDPAIVRTFCEVVMPYPVGHELELDDGVTAVVAAVDPARPYAPLMRWRDAGGTIVEREVDLARGRAAEPA</sequence>
<feature type="domain" description="HD-GYP" evidence="1">
    <location>
        <begin position="114"/>
        <end position="324"/>
    </location>
</feature>
<dbReference type="EMBL" id="JACHNU010000012">
    <property type="protein sequence ID" value="MBB4665200.1"/>
    <property type="molecule type" value="Genomic_DNA"/>
</dbReference>
<dbReference type="Pfam" id="PF13487">
    <property type="entry name" value="HD_5"/>
    <property type="match status" value="1"/>
</dbReference>
<dbReference type="InterPro" id="IPR003607">
    <property type="entry name" value="HD/PDEase_dom"/>
</dbReference>
<dbReference type="PANTHER" id="PTHR43155">
    <property type="entry name" value="CYCLIC DI-GMP PHOSPHODIESTERASE PA4108-RELATED"/>
    <property type="match status" value="1"/>
</dbReference>
<dbReference type="InterPro" id="IPR037522">
    <property type="entry name" value="HD_GYP_dom"/>
</dbReference>
<keyword evidence="3" id="KW-1185">Reference proteome</keyword>
<proteinExistence type="predicted"/>
<reference evidence="2 3" key="1">
    <citation type="submission" date="2020-08" db="EMBL/GenBank/DDBJ databases">
        <title>Genomic Encyclopedia of Archaeal and Bacterial Type Strains, Phase II (KMG-II): from individual species to whole genera.</title>
        <authorList>
            <person name="Goeker M."/>
        </authorList>
    </citation>
    <scope>NUCLEOTIDE SEQUENCE [LARGE SCALE GENOMIC DNA]</scope>
    <source>
        <strain evidence="2 3">DSM 23288</strain>
    </source>
</reference>
<dbReference type="SMART" id="SM00471">
    <property type="entry name" value="HDc"/>
    <property type="match status" value="1"/>
</dbReference>
<dbReference type="PANTHER" id="PTHR43155:SF2">
    <property type="entry name" value="CYCLIC DI-GMP PHOSPHODIESTERASE PA4108"/>
    <property type="match status" value="1"/>
</dbReference>
<evidence type="ECO:0000313" key="2">
    <source>
        <dbReference type="EMBL" id="MBB4665200.1"/>
    </source>
</evidence>
<dbReference type="CDD" id="cd00077">
    <property type="entry name" value="HDc"/>
    <property type="match status" value="1"/>
</dbReference>
<evidence type="ECO:0000259" key="1">
    <source>
        <dbReference type="PROSITE" id="PS51832"/>
    </source>
</evidence>
<protein>
    <submittedName>
        <fullName evidence="2">HD-GYP domain-containing protein (C-di-GMP phosphodiesterase class II)</fullName>
    </submittedName>
</protein>
<gene>
    <name evidence="2" type="ORF">BDZ31_004821</name>
</gene>